<dbReference type="RefSeq" id="WP_031456156.1">
    <property type="nucleotide sequence ID" value="NZ_CAIJDP010000068.1"/>
</dbReference>
<dbReference type="AlphaFoldDB" id="A0A6V6YYS8"/>
<gene>
    <name evidence="3" type="ORF">FLAT13_02425</name>
</gene>
<reference evidence="3 4" key="1">
    <citation type="submission" date="2020-06" db="EMBL/GenBank/DDBJ databases">
        <authorList>
            <person name="Criscuolo A."/>
        </authorList>
    </citation>
    <scope>NUCLEOTIDE SEQUENCE [LARGE SCALE GENOMIC DNA]</scope>
    <source>
        <strain evidence="4">CIP 111411</strain>
    </source>
</reference>
<dbReference type="PANTHER" id="PTHR43592:SF15">
    <property type="entry name" value="CAAX AMINO TERMINAL PROTEASE FAMILY PROTEIN"/>
    <property type="match status" value="1"/>
</dbReference>
<dbReference type="EMBL" id="CAIJDP010000068">
    <property type="protein sequence ID" value="CAD0004688.1"/>
    <property type="molecule type" value="Genomic_DNA"/>
</dbReference>
<keyword evidence="4" id="KW-1185">Reference proteome</keyword>
<keyword evidence="1" id="KW-0472">Membrane</keyword>
<dbReference type="InterPro" id="IPR003675">
    <property type="entry name" value="Rce1/LyrA-like_dom"/>
</dbReference>
<evidence type="ECO:0000259" key="2">
    <source>
        <dbReference type="Pfam" id="PF02517"/>
    </source>
</evidence>
<dbReference type="Proteomes" id="UP000530060">
    <property type="component" value="Unassembled WGS sequence"/>
</dbReference>
<dbReference type="GO" id="GO:0004175">
    <property type="term" value="F:endopeptidase activity"/>
    <property type="evidence" value="ECO:0007669"/>
    <property type="project" value="UniProtKB-ARBA"/>
</dbReference>
<feature type="transmembrane region" description="Helical" evidence="1">
    <location>
        <begin position="12"/>
        <end position="34"/>
    </location>
</feature>
<name>A0A6V6YYS8_9FLAO</name>
<organism evidence="3 4">
    <name type="scientific">Flavobacterium salmonis</name>
    <dbReference type="NCBI Taxonomy" id="2654844"/>
    <lineage>
        <taxon>Bacteria</taxon>
        <taxon>Pseudomonadati</taxon>
        <taxon>Bacteroidota</taxon>
        <taxon>Flavobacteriia</taxon>
        <taxon>Flavobacteriales</taxon>
        <taxon>Flavobacteriaceae</taxon>
        <taxon>Flavobacterium</taxon>
    </lineage>
</organism>
<feature type="transmembrane region" description="Helical" evidence="1">
    <location>
        <begin position="46"/>
        <end position="64"/>
    </location>
</feature>
<feature type="domain" description="CAAX prenyl protease 2/Lysostaphin resistance protein A-like" evidence="2">
    <location>
        <begin position="129"/>
        <end position="219"/>
    </location>
</feature>
<feature type="transmembrane region" description="Helical" evidence="1">
    <location>
        <begin position="84"/>
        <end position="109"/>
    </location>
</feature>
<comment type="caution">
    <text evidence="3">The sequence shown here is derived from an EMBL/GenBank/DDBJ whole genome shotgun (WGS) entry which is preliminary data.</text>
</comment>
<keyword evidence="1" id="KW-1133">Transmembrane helix</keyword>
<dbReference type="PANTHER" id="PTHR43592">
    <property type="entry name" value="CAAX AMINO TERMINAL PROTEASE"/>
    <property type="match status" value="1"/>
</dbReference>
<keyword evidence="1" id="KW-0812">Transmembrane</keyword>
<feature type="transmembrane region" description="Helical" evidence="1">
    <location>
        <begin position="129"/>
        <end position="152"/>
    </location>
</feature>
<feature type="transmembrane region" description="Helical" evidence="1">
    <location>
        <begin position="172"/>
        <end position="198"/>
    </location>
</feature>
<dbReference type="Pfam" id="PF02517">
    <property type="entry name" value="Rce1-like"/>
    <property type="match status" value="1"/>
</dbReference>
<sequence>MLNITNAAKKPTLIIGIILSILLPFLAIYSSLLFKDSGLSKEAQFYISRFTIWISLLLLFLYSFKIEKQPFLHWKETEYSFSFLTTAILKTFLKLFLAVVLTGLLFMLLKMNSQSTVLNKALGILKKSYVLLFFTCVTAGITEELIFRGYLLPRLELLVKNQKLAILISSSVFGFMHFGYGTLVNIIGPIVIGVVLALQYEKYRNIKIVIICHFLWDLFLLMLKTK</sequence>
<protein>
    <recommendedName>
        <fullName evidence="2">CAAX prenyl protease 2/Lysostaphin resistance protein A-like domain-containing protein</fullName>
    </recommendedName>
</protein>
<accession>A0A6V6YYS8</accession>
<evidence type="ECO:0000256" key="1">
    <source>
        <dbReference type="SAM" id="Phobius"/>
    </source>
</evidence>
<dbReference type="GO" id="GO:0080120">
    <property type="term" value="P:CAAX-box protein maturation"/>
    <property type="evidence" value="ECO:0007669"/>
    <property type="project" value="UniProtKB-ARBA"/>
</dbReference>
<evidence type="ECO:0000313" key="4">
    <source>
        <dbReference type="Proteomes" id="UP000530060"/>
    </source>
</evidence>
<proteinExistence type="predicted"/>
<evidence type="ECO:0000313" key="3">
    <source>
        <dbReference type="EMBL" id="CAD0004688.1"/>
    </source>
</evidence>